<keyword evidence="8 12" id="KW-0472">Membrane</keyword>
<organism evidence="15 16">
    <name type="scientific">Chlamydomonas schloesseri</name>
    <dbReference type="NCBI Taxonomy" id="2026947"/>
    <lineage>
        <taxon>Eukaryota</taxon>
        <taxon>Viridiplantae</taxon>
        <taxon>Chlorophyta</taxon>
        <taxon>core chlorophytes</taxon>
        <taxon>Chlorophyceae</taxon>
        <taxon>CS clade</taxon>
        <taxon>Chlamydomonadales</taxon>
        <taxon>Chlamydomonadaceae</taxon>
        <taxon>Chlamydomonas</taxon>
    </lineage>
</organism>
<keyword evidence="7" id="KW-0446">Lipid-binding</keyword>
<feature type="compositionally biased region" description="Basic and acidic residues" evidence="11">
    <location>
        <begin position="921"/>
        <end position="939"/>
    </location>
</feature>
<gene>
    <name evidence="15" type="ORF">HYH02_007641</name>
</gene>
<keyword evidence="10" id="KW-0278">Fertilization</keyword>
<keyword evidence="16" id="KW-1185">Reference proteome</keyword>
<dbReference type="InterPro" id="IPR040326">
    <property type="entry name" value="HAP2/GCS1"/>
</dbReference>
<feature type="compositionally biased region" description="Basic and acidic residues" evidence="11">
    <location>
        <begin position="1122"/>
        <end position="1134"/>
    </location>
</feature>
<dbReference type="InterPro" id="IPR018928">
    <property type="entry name" value="HAP2/GCS1_dom"/>
</dbReference>
<feature type="region of interest" description="Disordered" evidence="11">
    <location>
        <begin position="699"/>
        <end position="735"/>
    </location>
</feature>
<evidence type="ECO:0000256" key="9">
    <source>
        <dbReference type="ARBA" id="ARBA00023157"/>
    </source>
</evidence>
<dbReference type="Pfam" id="PF10699">
    <property type="entry name" value="HAP2-GCS1"/>
    <property type="match status" value="1"/>
</dbReference>
<dbReference type="AlphaFoldDB" id="A0A835WH45"/>
<keyword evidence="3" id="KW-1003">Cell membrane</keyword>
<dbReference type="Proteomes" id="UP000613740">
    <property type="component" value="Unassembled WGS sequence"/>
</dbReference>
<feature type="chain" id="PRO_5032577583" description="Generative cell specific-1/HAP2 domain-containing protein" evidence="13">
    <location>
        <begin position="23"/>
        <end position="1134"/>
    </location>
</feature>
<dbReference type="OrthoDB" id="272303at2759"/>
<feature type="domain" description="Generative cell specific-1/HAP2" evidence="14">
    <location>
        <begin position="42"/>
        <end position="634"/>
    </location>
</feature>
<reference evidence="15" key="1">
    <citation type="journal article" date="2020" name="bioRxiv">
        <title>Comparative genomics of Chlamydomonas.</title>
        <authorList>
            <person name="Craig R.J."/>
            <person name="Hasan A.R."/>
            <person name="Ness R.W."/>
            <person name="Keightley P.D."/>
        </authorList>
    </citation>
    <scope>NUCLEOTIDE SEQUENCE</scope>
    <source>
        <strain evidence="15">CCAP 11/173</strain>
    </source>
</reference>
<proteinExistence type="inferred from homology"/>
<evidence type="ECO:0000256" key="5">
    <source>
        <dbReference type="ARBA" id="ARBA00022729"/>
    </source>
</evidence>
<feature type="compositionally biased region" description="Basic and acidic residues" evidence="11">
    <location>
        <begin position="1098"/>
        <end position="1110"/>
    </location>
</feature>
<dbReference type="PANTHER" id="PTHR31764">
    <property type="entry name" value="PROTEIN HAPLESS 2"/>
    <property type="match status" value="1"/>
</dbReference>
<dbReference type="GO" id="GO:0005886">
    <property type="term" value="C:plasma membrane"/>
    <property type="evidence" value="ECO:0007669"/>
    <property type="project" value="UniProtKB-SubCell"/>
</dbReference>
<dbReference type="GO" id="GO:0008289">
    <property type="term" value="F:lipid binding"/>
    <property type="evidence" value="ECO:0007669"/>
    <property type="project" value="UniProtKB-KW"/>
</dbReference>
<feature type="compositionally biased region" description="Low complexity" evidence="11">
    <location>
        <begin position="246"/>
        <end position="285"/>
    </location>
</feature>
<keyword evidence="9" id="KW-1015">Disulfide bond</keyword>
<evidence type="ECO:0000256" key="8">
    <source>
        <dbReference type="ARBA" id="ARBA00023136"/>
    </source>
</evidence>
<feature type="region of interest" description="Disordered" evidence="11">
    <location>
        <begin position="754"/>
        <end position="1134"/>
    </location>
</feature>
<dbReference type="PANTHER" id="PTHR31764:SF0">
    <property type="entry name" value="GENERATIVE CELL SPECIFIC-1_HAP2 DOMAIN-CONTAINING PROTEIN"/>
    <property type="match status" value="1"/>
</dbReference>
<comment type="subcellular location">
    <subcellularLocation>
        <location evidence="1">Cell membrane</location>
        <topology evidence="1">Single-pass type I membrane protein</topology>
    </subcellularLocation>
</comment>
<evidence type="ECO:0000256" key="10">
    <source>
        <dbReference type="ARBA" id="ARBA00023279"/>
    </source>
</evidence>
<evidence type="ECO:0000259" key="14">
    <source>
        <dbReference type="Pfam" id="PF10699"/>
    </source>
</evidence>
<comment type="similarity">
    <text evidence="2">Belongs to the HAP2/GCS1 family.</text>
</comment>
<evidence type="ECO:0000256" key="13">
    <source>
        <dbReference type="SAM" id="SignalP"/>
    </source>
</evidence>
<evidence type="ECO:0000256" key="3">
    <source>
        <dbReference type="ARBA" id="ARBA00022475"/>
    </source>
</evidence>
<feature type="compositionally biased region" description="Gly residues" evidence="11">
    <location>
        <begin position="868"/>
        <end position="882"/>
    </location>
</feature>
<keyword evidence="4 12" id="KW-0812">Transmembrane</keyword>
<feature type="region of interest" description="Disordered" evidence="11">
    <location>
        <begin position="242"/>
        <end position="293"/>
    </location>
</feature>
<feature type="compositionally biased region" description="Pro residues" evidence="11">
    <location>
        <begin position="957"/>
        <end position="982"/>
    </location>
</feature>
<feature type="compositionally biased region" description="Gly residues" evidence="11">
    <location>
        <begin position="906"/>
        <end position="916"/>
    </location>
</feature>
<evidence type="ECO:0000256" key="1">
    <source>
        <dbReference type="ARBA" id="ARBA00004251"/>
    </source>
</evidence>
<comment type="caution">
    <text evidence="15">The sequence shown here is derived from an EMBL/GenBank/DDBJ whole genome shotgun (WGS) entry which is preliminary data.</text>
</comment>
<feature type="signal peptide" evidence="13">
    <location>
        <begin position="1"/>
        <end position="22"/>
    </location>
</feature>
<feature type="compositionally biased region" description="Gly residues" evidence="11">
    <location>
        <begin position="1061"/>
        <end position="1076"/>
    </location>
</feature>
<evidence type="ECO:0000256" key="11">
    <source>
        <dbReference type="SAM" id="MobiDB-lite"/>
    </source>
</evidence>
<evidence type="ECO:0000256" key="12">
    <source>
        <dbReference type="SAM" id="Phobius"/>
    </source>
</evidence>
<name>A0A835WH45_9CHLO</name>
<dbReference type="EMBL" id="JAEHOD010000022">
    <property type="protein sequence ID" value="KAG2447311.1"/>
    <property type="molecule type" value="Genomic_DNA"/>
</dbReference>
<accession>A0A835WH45</accession>
<keyword evidence="6 12" id="KW-1133">Transmembrane helix</keyword>
<feature type="compositionally biased region" description="Gly residues" evidence="11">
    <location>
        <begin position="1004"/>
        <end position="1034"/>
    </location>
</feature>
<feature type="compositionally biased region" description="Gly residues" evidence="11">
    <location>
        <begin position="1088"/>
        <end position="1097"/>
    </location>
</feature>
<evidence type="ECO:0000313" key="15">
    <source>
        <dbReference type="EMBL" id="KAG2447311.1"/>
    </source>
</evidence>
<evidence type="ECO:0000256" key="4">
    <source>
        <dbReference type="ARBA" id="ARBA00022692"/>
    </source>
</evidence>
<evidence type="ECO:0000256" key="2">
    <source>
        <dbReference type="ARBA" id="ARBA00010929"/>
    </source>
</evidence>
<feature type="transmembrane region" description="Helical" evidence="12">
    <location>
        <begin position="638"/>
        <end position="659"/>
    </location>
</feature>
<dbReference type="GO" id="GO:0007338">
    <property type="term" value="P:single fertilization"/>
    <property type="evidence" value="ECO:0007669"/>
    <property type="project" value="UniProtKB-KW"/>
</dbReference>
<protein>
    <recommendedName>
        <fullName evidence="14">Generative cell specific-1/HAP2 domain-containing protein</fullName>
    </recommendedName>
</protein>
<feature type="compositionally biased region" description="Low complexity" evidence="11">
    <location>
        <begin position="704"/>
        <end position="735"/>
    </location>
</feature>
<sequence>MHCAITVAFILYLATYSFSTLADVIASGRLEKCVVDGVTEELDCQEKVVVTLTVGNGQSLQTEALEFSLSCLNSPDGRCPCSCSATDPSCPCRDLAAPLRVSLTKSPLYASYPLQYVASFNWKPVEVVLRPSNKVCKDGDWEDQPTCGWFSQGGVRVADSQGFCCECSSSQVWDDTFGSSKERTRANLDCDFWSDPLDILIGRKPVSAHCLTFDPQWYSGYELGAASLQFEIAITVEVPTAPPSPTAAAPAATSNRNNTNTNTSSSSSSTSSSGSSSSASPAPQYLSPPAPSRREVLRLSPSVPLAASSGRLLAAKLLGDLAMYTQLPAISNQVLMVPQPPAAAVTGSPLDATLATNRSAWMLLDKTTMSMDGLACDKVGTSFSAFRYQASGCGRAPQTCLSGQLKDLWEGDLARIADGRVPLYMVTKFTGGRDTTLQSFSGGPLSFALPVTSQSQSLVTLSVAADGVRLVTNRSPGKIAGAAVCRFAGTSCGGFEAVAARGYIYVNVSNTGRLDSDYTLTVSNCSANVRPIEARALAVRAGAAAALDPPIELYVEDQAAVAARSCTVTLYDSVGAVTDTLSLSFYTNATQLVVKPTGGYNGTGDGAGVKRNGTDCSTACNNPLDVLCFVTKKCWSKFGRLMGIIGGALVGLGLLAVALKFGWLASLAASCCGGGGAGAGAAGGGMGLGTGAGGSGCFGGGGAQQPQQQAANQAQPQQQQQQQQPNQRSNAEAGAGVGAAVGATGAAAVVLGAKQGSPGGGRSKQQQPAAASSMRRLPDEYVTDESLDSSSAGGGSSISGYSHQPRKAGGRLLQPPAAAVFAPGDGGRARDDGGSPRAANGLGSPGQRYNGVREAPYMSTSDQRWYGGHDGGGTRGGGGSYGGPPPPPHPPRRRSFWERMFPQRQGGYGGGAGGEGSTMQGHEDHPSGTEWVTRSDGRRGPPPHPSSPRGQQAAPAPSMPYPPHGPAALPRPPPPPYPPPQRPQQRRSFLQSLTAVVTGPWAGASGGRRGVEGGGSGSDRAGGAGREASGRGGGEPPPELRHKPGYGSQQGGREWSREAGGRGGGGGGGGGGGEGRGASAAAYVQLSGGRGVSGGRGGPERGEHGVDRGGKGPVWHNPMYDYGHEAKHQPYWES</sequence>
<evidence type="ECO:0000256" key="7">
    <source>
        <dbReference type="ARBA" id="ARBA00023121"/>
    </source>
</evidence>
<evidence type="ECO:0000256" key="6">
    <source>
        <dbReference type="ARBA" id="ARBA00022989"/>
    </source>
</evidence>
<evidence type="ECO:0000313" key="16">
    <source>
        <dbReference type="Proteomes" id="UP000613740"/>
    </source>
</evidence>
<keyword evidence="5 13" id="KW-0732">Signal</keyword>